<evidence type="ECO:0000256" key="1">
    <source>
        <dbReference type="SAM" id="MobiDB-lite"/>
    </source>
</evidence>
<dbReference type="AlphaFoldDB" id="A0A516NGZ4"/>
<gene>
    <name evidence="4" type="ORF">FOH10_04805</name>
</gene>
<keyword evidence="2" id="KW-0472">Membrane</keyword>
<accession>A0A516NGZ4</accession>
<dbReference type="KEGG" id="nod:FOH10_04805"/>
<dbReference type="InterPro" id="IPR029787">
    <property type="entry name" value="Nucleotide_cyclase"/>
</dbReference>
<evidence type="ECO:0000259" key="3">
    <source>
        <dbReference type="PROSITE" id="PS50887"/>
    </source>
</evidence>
<feature type="transmembrane region" description="Helical" evidence="2">
    <location>
        <begin position="282"/>
        <end position="302"/>
    </location>
</feature>
<dbReference type="Gene3D" id="3.30.70.270">
    <property type="match status" value="1"/>
</dbReference>
<feature type="transmembrane region" description="Helical" evidence="2">
    <location>
        <begin position="118"/>
        <end position="136"/>
    </location>
</feature>
<dbReference type="Pfam" id="PF00990">
    <property type="entry name" value="GGDEF"/>
    <property type="match status" value="1"/>
</dbReference>
<sequence length="521" mass="56838">MKWRLHRGRSGQRGRLVGREAGPTERSGRLFGSCWRTVLFGFLLCLLTLLLLLASRSFGVFTLSVSVIASVTMIGVGLRRYAPPQPLPWYLLSISAVQFTIGTVLRDVTHSQTHPFDDLFTLTGYCGIGAAAVLWLRPRKRSTDHDLLLDSALIGLGALLASWTFLISPILHAAERISFTTLTAATYPVVDALLLTVVAHSVVTSARSEYSLRLVHLAMLIILAGDLGYNLETAGSAVIEHEILLVPLQLAYTLIGVAALHPTMVTLGEPRRILSHRSRQRASIIAIVLIVASLVPVVGSSLDPVDRLVVSSLFALLLAGMLLRSERAIERSARSERRAQYQADHDMLTGLLNRAALLRALHRNREHWGEAPLALLFIDLDGFKRVNDNYGHAVGDELIANAAARIRRIIRRDDAAARYGGDEFVVLTPVGRQQATLLAERLLAALGEPFELSAAEVRIAASIGVACSGGRGSDTTVYDLLREADSAMYQAKEFSLGYVFQDEAPPVQPADPPAWQRETAV</sequence>
<feature type="transmembrane region" description="Helical" evidence="2">
    <location>
        <begin position="60"/>
        <end position="78"/>
    </location>
</feature>
<dbReference type="InterPro" id="IPR043128">
    <property type="entry name" value="Rev_trsase/Diguanyl_cyclase"/>
</dbReference>
<proteinExistence type="predicted"/>
<dbReference type="PANTHER" id="PTHR46663:SF4">
    <property type="entry name" value="DIGUANYLATE CYCLASE DGCT-RELATED"/>
    <property type="match status" value="1"/>
</dbReference>
<dbReference type="SUPFAM" id="SSF55073">
    <property type="entry name" value="Nucleotide cyclase"/>
    <property type="match status" value="1"/>
</dbReference>
<feature type="transmembrane region" description="Helical" evidence="2">
    <location>
        <begin position="308"/>
        <end position="325"/>
    </location>
</feature>
<protein>
    <submittedName>
        <fullName evidence="4">GGDEF domain-containing protein</fullName>
    </submittedName>
</protein>
<organism evidence="4 5">
    <name type="scientific">Nocardia otitidiscaviarum</name>
    <dbReference type="NCBI Taxonomy" id="1823"/>
    <lineage>
        <taxon>Bacteria</taxon>
        <taxon>Bacillati</taxon>
        <taxon>Actinomycetota</taxon>
        <taxon>Actinomycetes</taxon>
        <taxon>Mycobacteriales</taxon>
        <taxon>Nocardiaceae</taxon>
        <taxon>Nocardia</taxon>
    </lineage>
</organism>
<evidence type="ECO:0000256" key="2">
    <source>
        <dbReference type="SAM" id="Phobius"/>
    </source>
</evidence>
<keyword evidence="2" id="KW-0812">Transmembrane</keyword>
<dbReference type="PROSITE" id="PS50887">
    <property type="entry name" value="GGDEF"/>
    <property type="match status" value="1"/>
</dbReference>
<feature type="compositionally biased region" description="Basic residues" evidence="1">
    <location>
        <begin position="1"/>
        <end position="12"/>
    </location>
</feature>
<dbReference type="EMBL" id="CP041695">
    <property type="protein sequence ID" value="QDP78157.1"/>
    <property type="molecule type" value="Genomic_DNA"/>
</dbReference>
<feature type="transmembrane region" description="Helical" evidence="2">
    <location>
        <begin position="87"/>
        <end position="106"/>
    </location>
</feature>
<feature type="transmembrane region" description="Helical" evidence="2">
    <location>
        <begin position="34"/>
        <end position="54"/>
    </location>
</feature>
<reference evidence="4 5" key="1">
    <citation type="submission" date="2019-07" db="EMBL/GenBank/DDBJ databases">
        <title>Complete Genome Sequence and Methylome Analysis of Nocardia otitidis-caviarum NEB252.</title>
        <authorList>
            <person name="Fomenkov A."/>
            <person name="Anton B.P."/>
            <person name="Vincze T."/>
            <person name="Roberts R.J."/>
        </authorList>
    </citation>
    <scope>NUCLEOTIDE SEQUENCE [LARGE SCALE GENOMIC DNA]</scope>
    <source>
        <strain evidence="4 5">NEB252</strain>
    </source>
</reference>
<dbReference type="InterPro" id="IPR052163">
    <property type="entry name" value="DGC-Regulatory_Protein"/>
</dbReference>
<feature type="domain" description="GGDEF" evidence="3">
    <location>
        <begin position="371"/>
        <end position="504"/>
    </location>
</feature>
<feature type="transmembrane region" description="Helical" evidence="2">
    <location>
        <begin position="210"/>
        <end position="231"/>
    </location>
</feature>
<dbReference type="InterPro" id="IPR000160">
    <property type="entry name" value="GGDEF_dom"/>
</dbReference>
<dbReference type="Proteomes" id="UP000317039">
    <property type="component" value="Chromosome"/>
</dbReference>
<feature type="transmembrane region" description="Helical" evidence="2">
    <location>
        <begin position="243"/>
        <end position="261"/>
    </location>
</feature>
<dbReference type="CDD" id="cd01949">
    <property type="entry name" value="GGDEF"/>
    <property type="match status" value="1"/>
</dbReference>
<name>A0A516NGZ4_9NOCA</name>
<dbReference type="PANTHER" id="PTHR46663">
    <property type="entry name" value="DIGUANYLATE CYCLASE DGCT-RELATED"/>
    <property type="match status" value="1"/>
</dbReference>
<feature type="region of interest" description="Disordered" evidence="1">
    <location>
        <begin position="1"/>
        <end position="25"/>
    </location>
</feature>
<dbReference type="NCBIfam" id="TIGR00254">
    <property type="entry name" value="GGDEF"/>
    <property type="match status" value="1"/>
</dbReference>
<keyword evidence="2" id="KW-1133">Transmembrane helix</keyword>
<evidence type="ECO:0000313" key="5">
    <source>
        <dbReference type="Proteomes" id="UP000317039"/>
    </source>
</evidence>
<feature type="transmembrane region" description="Helical" evidence="2">
    <location>
        <begin position="177"/>
        <end position="198"/>
    </location>
</feature>
<feature type="transmembrane region" description="Helical" evidence="2">
    <location>
        <begin position="148"/>
        <end position="171"/>
    </location>
</feature>
<dbReference type="SMART" id="SM00267">
    <property type="entry name" value="GGDEF"/>
    <property type="match status" value="1"/>
</dbReference>
<evidence type="ECO:0000313" key="4">
    <source>
        <dbReference type="EMBL" id="QDP78157.1"/>
    </source>
</evidence>